<dbReference type="eggNOG" id="COG1024">
    <property type="taxonomic scope" value="Bacteria"/>
</dbReference>
<protein>
    <submittedName>
        <fullName evidence="4">3-hydroxybutyryl-CoA dehydratase</fullName>
    </submittedName>
</protein>
<dbReference type="Gene3D" id="1.10.12.10">
    <property type="entry name" value="Lyase 2-enoyl-coa Hydratase, Chain A, domain 2"/>
    <property type="match status" value="1"/>
</dbReference>
<dbReference type="InterPro" id="IPR029045">
    <property type="entry name" value="ClpP/crotonase-like_dom_sf"/>
</dbReference>
<dbReference type="PANTHER" id="PTHR11941">
    <property type="entry name" value="ENOYL-COA HYDRATASE-RELATED"/>
    <property type="match status" value="1"/>
</dbReference>
<dbReference type="AlphaFoldDB" id="A6GI53"/>
<gene>
    <name evidence="4" type="ORF">PPSIR1_10410</name>
</gene>
<dbReference type="PANTHER" id="PTHR11941:SF54">
    <property type="entry name" value="ENOYL-COA HYDRATASE, MITOCHONDRIAL"/>
    <property type="match status" value="1"/>
</dbReference>
<dbReference type="GO" id="GO:0006635">
    <property type="term" value="P:fatty acid beta-oxidation"/>
    <property type="evidence" value="ECO:0007669"/>
    <property type="project" value="TreeGrafter"/>
</dbReference>
<dbReference type="OrthoDB" id="5365311at2"/>
<evidence type="ECO:0000313" key="5">
    <source>
        <dbReference type="Proteomes" id="UP000005801"/>
    </source>
</evidence>
<dbReference type="RefSeq" id="WP_006976389.1">
    <property type="nucleotide sequence ID" value="NZ_ABCS01000130.1"/>
</dbReference>
<comment type="similarity">
    <text evidence="1 3">Belongs to the enoyl-CoA hydratase/isomerase family.</text>
</comment>
<proteinExistence type="inferred from homology"/>
<keyword evidence="5" id="KW-1185">Reference proteome</keyword>
<dbReference type="STRING" id="391625.PPSIR1_10410"/>
<keyword evidence="2" id="KW-0456">Lyase</keyword>
<organism evidence="4 5">
    <name type="scientific">Plesiocystis pacifica SIR-1</name>
    <dbReference type="NCBI Taxonomy" id="391625"/>
    <lineage>
        <taxon>Bacteria</taxon>
        <taxon>Pseudomonadati</taxon>
        <taxon>Myxococcota</taxon>
        <taxon>Polyangia</taxon>
        <taxon>Nannocystales</taxon>
        <taxon>Nannocystaceae</taxon>
        <taxon>Plesiocystis</taxon>
    </lineage>
</organism>
<evidence type="ECO:0000256" key="3">
    <source>
        <dbReference type="RuleBase" id="RU003707"/>
    </source>
</evidence>
<dbReference type="InterPro" id="IPR014748">
    <property type="entry name" value="Enoyl-CoA_hydra_C"/>
</dbReference>
<accession>A6GI53</accession>
<dbReference type="Gene3D" id="3.90.226.10">
    <property type="entry name" value="2-enoyl-CoA Hydratase, Chain A, domain 1"/>
    <property type="match status" value="1"/>
</dbReference>
<dbReference type="CDD" id="cd06558">
    <property type="entry name" value="crotonase-like"/>
    <property type="match status" value="1"/>
</dbReference>
<dbReference type="FunFam" id="1.10.12.10:FF:000001">
    <property type="entry name" value="Probable enoyl-CoA hydratase, mitochondrial"/>
    <property type="match status" value="1"/>
</dbReference>
<dbReference type="EMBL" id="ABCS01000130">
    <property type="protein sequence ID" value="EDM74440.1"/>
    <property type="molecule type" value="Genomic_DNA"/>
</dbReference>
<evidence type="ECO:0000256" key="2">
    <source>
        <dbReference type="ARBA" id="ARBA00023239"/>
    </source>
</evidence>
<reference evidence="4 5" key="1">
    <citation type="submission" date="2007-06" db="EMBL/GenBank/DDBJ databases">
        <authorList>
            <person name="Shimkets L."/>
            <person name="Ferriera S."/>
            <person name="Johnson J."/>
            <person name="Kravitz S."/>
            <person name="Beeson K."/>
            <person name="Sutton G."/>
            <person name="Rogers Y.-H."/>
            <person name="Friedman R."/>
            <person name="Frazier M."/>
            <person name="Venter J.C."/>
        </authorList>
    </citation>
    <scope>NUCLEOTIDE SEQUENCE [LARGE SCALE GENOMIC DNA]</scope>
    <source>
        <strain evidence="4 5">SIR-1</strain>
    </source>
</reference>
<evidence type="ECO:0000256" key="1">
    <source>
        <dbReference type="ARBA" id="ARBA00005254"/>
    </source>
</evidence>
<dbReference type="PROSITE" id="PS00166">
    <property type="entry name" value="ENOYL_COA_HYDRATASE"/>
    <property type="match status" value="1"/>
</dbReference>
<dbReference type="Proteomes" id="UP000005801">
    <property type="component" value="Unassembled WGS sequence"/>
</dbReference>
<dbReference type="SUPFAM" id="SSF52096">
    <property type="entry name" value="ClpP/crotonase"/>
    <property type="match status" value="1"/>
</dbReference>
<dbReference type="Pfam" id="PF00378">
    <property type="entry name" value="ECH_1"/>
    <property type="match status" value="1"/>
</dbReference>
<name>A6GI53_9BACT</name>
<evidence type="ECO:0000313" key="4">
    <source>
        <dbReference type="EMBL" id="EDM74440.1"/>
    </source>
</evidence>
<sequence>MSQFETLKIEDRGPARILSISRPKALNALNPTVIAELSRAIEALGQQIEGGDWSIRGLILTGDHPKSFVAGADIASMADMDKDQAMEFASQGHAVGEMLANLPIPVIAAVNGFALGGGCELALACDFIIASEKAKFGQPEVKLGVIPGFGGTQRLSRRVGAARALELCVTGDMIRADEALRIGLVNRVVAPEALLDTCAGIVGMVAKMGPLAVKEAKRVIHQGAELPLPAANQIEVEAFAALFDTQDQSEGMRAFLDKREAEFSAK</sequence>
<dbReference type="InterPro" id="IPR001753">
    <property type="entry name" value="Enoyl-CoA_hydra/iso"/>
</dbReference>
<dbReference type="GO" id="GO:0016836">
    <property type="term" value="F:hydro-lyase activity"/>
    <property type="evidence" value="ECO:0007669"/>
    <property type="project" value="UniProtKB-ARBA"/>
</dbReference>
<dbReference type="InterPro" id="IPR018376">
    <property type="entry name" value="Enoyl-CoA_hyd/isom_CS"/>
</dbReference>
<comment type="caution">
    <text evidence="4">The sequence shown here is derived from an EMBL/GenBank/DDBJ whole genome shotgun (WGS) entry which is preliminary data.</text>
</comment>
<dbReference type="FunFam" id="3.90.226.10:FF:000009">
    <property type="entry name" value="Carnitinyl-CoA dehydratase"/>
    <property type="match status" value="1"/>
</dbReference>